<accession>A0ABY4PCP2</accession>
<dbReference type="SUPFAM" id="SSF52540">
    <property type="entry name" value="P-loop containing nucleoside triphosphate hydrolases"/>
    <property type="match status" value="1"/>
</dbReference>
<dbReference type="EC" id="5.6.2.4" evidence="11"/>
<evidence type="ECO:0000256" key="8">
    <source>
        <dbReference type="ARBA" id="ARBA00022840"/>
    </source>
</evidence>
<dbReference type="EMBL" id="CP093365">
    <property type="protein sequence ID" value="UQS83456.1"/>
    <property type="molecule type" value="Genomic_DNA"/>
</dbReference>
<dbReference type="InterPro" id="IPR014001">
    <property type="entry name" value="Helicase_ATP-bd"/>
</dbReference>
<comment type="cofactor">
    <cofactor evidence="11">
        <name>Zn(2+)</name>
        <dbReference type="ChEBI" id="CHEBI:29105"/>
    </cofactor>
    <text evidence="11">Binds 2 zinc ions per subunit.</text>
</comment>
<dbReference type="Pfam" id="PF00271">
    <property type="entry name" value="Helicase_C"/>
    <property type="match status" value="1"/>
</dbReference>
<dbReference type="InterPro" id="IPR040498">
    <property type="entry name" value="PriA_CRR"/>
</dbReference>
<evidence type="ECO:0000256" key="6">
    <source>
        <dbReference type="ARBA" id="ARBA00022806"/>
    </source>
</evidence>
<dbReference type="GO" id="GO:0016787">
    <property type="term" value="F:hydrolase activity"/>
    <property type="evidence" value="ECO:0007669"/>
    <property type="project" value="UniProtKB-KW"/>
</dbReference>
<evidence type="ECO:0000313" key="15">
    <source>
        <dbReference type="Proteomes" id="UP000831947"/>
    </source>
</evidence>
<evidence type="ECO:0000256" key="9">
    <source>
        <dbReference type="ARBA" id="ARBA00023125"/>
    </source>
</evidence>
<dbReference type="PANTHER" id="PTHR30580">
    <property type="entry name" value="PRIMOSOMAL PROTEIN N"/>
    <property type="match status" value="1"/>
</dbReference>
<dbReference type="InterPro" id="IPR001650">
    <property type="entry name" value="Helicase_C-like"/>
</dbReference>
<keyword evidence="9 11" id="KW-0238">DNA-binding</keyword>
<dbReference type="Pfam" id="PF18319">
    <property type="entry name" value="Zn_ribbon_PriA"/>
    <property type="match status" value="1"/>
</dbReference>
<feature type="binding site" evidence="11">
    <location>
        <position position="513"/>
    </location>
    <ligand>
        <name>Zn(2+)</name>
        <dbReference type="ChEBI" id="CHEBI:29105"/>
        <label>2</label>
    </ligand>
</feature>
<dbReference type="SMART" id="SM00487">
    <property type="entry name" value="DEXDc"/>
    <property type="match status" value="1"/>
</dbReference>
<organism evidence="14 15">
    <name type="scientific">Bombilactobacillus thymidiniphilus</name>
    <dbReference type="NCBI Taxonomy" id="2923363"/>
    <lineage>
        <taxon>Bacteria</taxon>
        <taxon>Bacillati</taxon>
        <taxon>Bacillota</taxon>
        <taxon>Bacilli</taxon>
        <taxon>Lactobacillales</taxon>
        <taxon>Lactobacillaceae</taxon>
        <taxon>Bombilactobacillus</taxon>
    </lineage>
</organism>
<dbReference type="Pfam" id="PF18074">
    <property type="entry name" value="PriA_C"/>
    <property type="match status" value="1"/>
</dbReference>
<dbReference type="Proteomes" id="UP000831947">
    <property type="component" value="Chromosome"/>
</dbReference>
<proteinExistence type="inferred from homology"/>
<feature type="binding site" evidence="11">
    <location>
        <position position="541"/>
    </location>
    <ligand>
        <name>Zn(2+)</name>
        <dbReference type="ChEBI" id="CHEBI:29105"/>
        <label>1</label>
    </ligand>
</feature>
<dbReference type="SMART" id="SM00490">
    <property type="entry name" value="HELICc"/>
    <property type="match status" value="1"/>
</dbReference>
<dbReference type="InterPro" id="IPR027417">
    <property type="entry name" value="P-loop_NTPase"/>
</dbReference>
<comment type="function">
    <text evidence="11">Initiates the restart of stalled replication forks, which reloads the replicative helicase on sites other than the origin of replication. Recognizes and binds to abandoned replication forks and remodels them to uncover a helicase loading site. Promotes assembly of the primosome at these replication forks.</text>
</comment>
<dbReference type="Pfam" id="PF17764">
    <property type="entry name" value="PriA_3primeBD"/>
    <property type="match status" value="1"/>
</dbReference>
<dbReference type="InterPro" id="IPR041222">
    <property type="entry name" value="PriA_3primeBD"/>
</dbReference>
<comment type="catalytic activity">
    <reaction evidence="11">
        <text>ATP + H2O = ADP + phosphate + H(+)</text>
        <dbReference type="Rhea" id="RHEA:13065"/>
        <dbReference type="ChEBI" id="CHEBI:15377"/>
        <dbReference type="ChEBI" id="CHEBI:15378"/>
        <dbReference type="ChEBI" id="CHEBI:30616"/>
        <dbReference type="ChEBI" id="CHEBI:43474"/>
        <dbReference type="ChEBI" id="CHEBI:456216"/>
        <dbReference type="EC" id="5.6.2.4"/>
    </reaction>
</comment>
<reference evidence="14 15" key="1">
    <citation type="journal article" date="2022" name="Int. J. Syst. Evol. Microbiol.">
        <title>Apilactobacillus apisilvae sp. nov., Nicolia spurrieriana gen. nov. sp. nov., Bombilactobacillus folatiphilus sp. nov. and Bombilactobacillus thymidiniphilus sp. nov., four new lactic acid bacterial isolates from stingless bees Tetragonula carbonaria and Austroplebeia australis.</title>
        <authorList>
            <person name="Oliphant S.A."/>
            <person name="Watson-Haigh N.S."/>
            <person name="Sumby K.M."/>
            <person name="Gardner J."/>
            <person name="Groom S."/>
            <person name="Jiranek V."/>
        </authorList>
    </citation>
    <scope>NUCLEOTIDE SEQUENCE [LARGE SCALE GENOMIC DNA]</scope>
    <source>
        <strain evidence="14 15">SG4_A1</strain>
    </source>
</reference>
<comment type="subunit">
    <text evidence="11">Component of the replication restart primosome.</text>
</comment>
<dbReference type="Pfam" id="PF00270">
    <property type="entry name" value="DEAD"/>
    <property type="match status" value="1"/>
</dbReference>
<feature type="binding site" evidence="11">
    <location>
        <position position="504"/>
    </location>
    <ligand>
        <name>Zn(2+)</name>
        <dbReference type="ChEBI" id="CHEBI:29105"/>
        <label>1</label>
    </ligand>
</feature>
<evidence type="ECO:0000259" key="13">
    <source>
        <dbReference type="PROSITE" id="PS51194"/>
    </source>
</evidence>
<dbReference type="CDD" id="cd17929">
    <property type="entry name" value="DEXHc_priA"/>
    <property type="match status" value="1"/>
</dbReference>
<evidence type="ECO:0000256" key="3">
    <source>
        <dbReference type="ARBA" id="ARBA00022723"/>
    </source>
</evidence>
<keyword evidence="5 11" id="KW-0378">Hydrolase</keyword>
<feature type="binding site" evidence="11">
    <location>
        <position position="544"/>
    </location>
    <ligand>
        <name>Zn(2+)</name>
        <dbReference type="ChEBI" id="CHEBI:29105"/>
        <label>1</label>
    </ligand>
</feature>
<feature type="binding site" evidence="11">
    <location>
        <position position="531"/>
    </location>
    <ligand>
        <name>Zn(2+)</name>
        <dbReference type="ChEBI" id="CHEBI:29105"/>
        <label>2</label>
    </ligand>
</feature>
<sequence length="794" mass="90652">MANLYAQVIVDVPTQQTDHTFDYIVPDALVQAVVPGIRVAVPFGRGQRLVQGFVITTSNTSSFAKQAKAIDHVLDFAPVLNTELLDLSRWLAYQSFAFRISCLQTMLPNVMRAKYHKIAVAQDPTLQKSTFFNGQNQLILDDKLSLATQRQIVIWQKENKITLKYQVQDQAKHVQQWFLMRADLDYAELLTTINTRAKRQRQLIELFCNPTLKKISFTKLQQQYHIDRSVINKAVNNHWFTKKQEIVLRNPNSEPISKTTAKKLTAEQDNALQQIINAKKPVLLEGVTGSGKTEVYLQTIEHYLKQGKTALMLVPEISLTPQMVEQVRGRFGSAVAVLHSGLSKGERYDEWSKIEAKQVQVVVGARSAVFAPLTNLGVIIIDEEHETSYKQNDNPRYHARSVALWRGRYHNCTVILGSATPSLESRARGQKGVYQLVQLPHRVANQELPPVEIVDMRQSENLTEQLELSKPLVKAIALNLENKEQTILLLNRRGFASFVLCRQCGFVPQCPNCDVSLTVHLQQHNLVCHYCGFKRAIEHQCRQCKSTKLRYSGTGTQKIEQQLQQMFTDAKIIRMDNDTTTKKGSHQRLLRQFATQGDILLGTQMIAKGLDFPNVTLVGVINADTGLNVNDFRSSEQTFQLLTQVSGRAGRSQKAGRVFIQTYNPDNAAIILAAQQNYELFYQREMQFRHQAAYPPYFYLIKVTVSHRYQAQALKMAYNIIKQIKPVLKTREQLLGPTQPPIGRIKQRYYYQIIIKYRQNEQLFTALHQLLNEVQSYQKRGFLVAIDNEAQQLE</sequence>
<comment type="similarity">
    <text evidence="11">Belongs to the helicase family. PriA subfamily.</text>
</comment>
<keyword evidence="8 11" id="KW-0067">ATP-binding</keyword>
<protein>
    <recommendedName>
        <fullName evidence="11">Replication restart protein PriA</fullName>
    </recommendedName>
    <alternativeName>
        <fullName evidence="11">ATP-dependent DNA helicase PriA</fullName>
        <ecNumber evidence="11">5.6.2.4</ecNumber>
    </alternativeName>
    <alternativeName>
        <fullName evidence="11">DNA 3'-5' helicase PriA</fullName>
    </alternativeName>
</protein>
<keyword evidence="2 11" id="KW-0235">DNA replication</keyword>
<dbReference type="InterPro" id="IPR005259">
    <property type="entry name" value="PriA"/>
</dbReference>
<dbReference type="PANTHER" id="PTHR30580:SF0">
    <property type="entry name" value="PRIMOSOMAL PROTEIN N"/>
    <property type="match status" value="1"/>
</dbReference>
<evidence type="ECO:0000256" key="11">
    <source>
        <dbReference type="HAMAP-Rule" id="MF_00983"/>
    </source>
</evidence>
<evidence type="ECO:0000256" key="2">
    <source>
        <dbReference type="ARBA" id="ARBA00022705"/>
    </source>
</evidence>
<keyword evidence="10 11" id="KW-0413">Isomerase</keyword>
<feature type="binding site" evidence="11">
    <location>
        <position position="528"/>
    </location>
    <ligand>
        <name>Zn(2+)</name>
        <dbReference type="ChEBI" id="CHEBI:29105"/>
        <label>2</label>
    </ligand>
</feature>
<dbReference type="InterPro" id="IPR011545">
    <property type="entry name" value="DEAD/DEAH_box_helicase_dom"/>
</dbReference>
<gene>
    <name evidence="11 14" type="primary">priA</name>
    <name evidence="14" type="ORF">MOO47_06700</name>
</gene>
<dbReference type="NCBIfam" id="TIGR00595">
    <property type="entry name" value="priA"/>
    <property type="match status" value="1"/>
</dbReference>
<evidence type="ECO:0000256" key="7">
    <source>
        <dbReference type="ARBA" id="ARBA00022833"/>
    </source>
</evidence>
<feature type="binding site" evidence="11">
    <location>
        <position position="501"/>
    </location>
    <ligand>
        <name>Zn(2+)</name>
        <dbReference type="ChEBI" id="CHEBI:29105"/>
        <label>1</label>
    </ligand>
</feature>
<dbReference type="HAMAP" id="MF_00983">
    <property type="entry name" value="PriA"/>
    <property type="match status" value="1"/>
</dbReference>
<feature type="binding site" evidence="11">
    <location>
        <position position="510"/>
    </location>
    <ligand>
        <name>Zn(2+)</name>
        <dbReference type="ChEBI" id="CHEBI:29105"/>
        <label>2</label>
    </ligand>
</feature>
<evidence type="ECO:0000259" key="12">
    <source>
        <dbReference type="PROSITE" id="PS51192"/>
    </source>
</evidence>
<dbReference type="Gene3D" id="3.40.1440.60">
    <property type="entry name" value="PriA, 3(prime) DNA-binding domain"/>
    <property type="match status" value="1"/>
</dbReference>
<keyword evidence="6 11" id="KW-0347">Helicase</keyword>
<dbReference type="PROSITE" id="PS51194">
    <property type="entry name" value="HELICASE_CTER"/>
    <property type="match status" value="1"/>
</dbReference>
<comment type="catalytic activity">
    <reaction evidence="11">
        <text>Couples ATP hydrolysis with the unwinding of duplex DNA by translocating in the 3'-5' direction.</text>
        <dbReference type="EC" id="5.6.2.4"/>
    </reaction>
</comment>
<dbReference type="PROSITE" id="PS51192">
    <property type="entry name" value="HELICASE_ATP_BIND_1"/>
    <property type="match status" value="1"/>
</dbReference>
<dbReference type="NCBIfam" id="NF004066">
    <property type="entry name" value="PRK05580.1-3"/>
    <property type="match status" value="1"/>
</dbReference>
<evidence type="ECO:0000256" key="5">
    <source>
        <dbReference type="ARBA" id="ARBA00022801"/>
    </source>
</evidence>
<dbReference type="Gene3D" id="3.40.50.300">
    <property type="entry name" value="P-loop containing nucleotide triphosphate hydrolases"/>
    <property type="match status" value="2"/>
</dbReference>
<keyword evidence="7 11" id="KW-0862">Zinc</keyword>
<keyword evidence="15" id="KW-1185">Reference proteome</keyword>
<dbReference type="InterPro" id="IPR042115">
    <property type="entry name" value="PriA_3primeBD_sf"/>
</dbReference>
<keyword evidence="3 11" id="KW-0479">Metal-binding</keyword>
<evidence type="ECO:0000256" key="1">
    <source>
        <dbReference type="ARBA" id="ARBA00022515"/>
    </source>
</evidence>
<evidence type="ECO:0000256" key="4">
    <source>
        <dbReference type="ARBA" id="ARBA00022741"/>
    </source>
</evidence>
<name>A0ABY4PCP2_9LACO</name>
<evidence type="ECO:0000256" key="10">
    <source>
        <dbReference type="ARBA" id="ARBA00023235"/>
    </source>
</evidence>
<feature type="domain" description="Helicase C-terminal" evidence="13">
    <location>
        <begin position="536"/>
        <end position="694"/>
    </location>
</feature>
<evidence type="ECO:0000313" key="14">
    <source>
        <dbReference type="EMBL" id="UQS83456.1"/>
    </source>
</evidence>
<dbReference type="CDD" id="cd18804">
    <property type="entry name" value="SF2_C_priA"/>
    <property type="match status" value="1"/>
</dbReference>
<feature type="domain" description="Helicase ATP-binding" evidence="12">
    <location>
        <begin position="273"/>
        <end position="439"/>
    </location>
</feature>
<keyword evidence="4 11" id="KW-0547">Nucleotide-binding</keyword>
<dbReference type="InterPro" id="IPR041236">
    <property type="entry name" value="PriA_C"/>
</dbReference>
<keyword evidence="1 11" id="KW-0639">Primosome</keyword>